<accession>G5JZ38</accession>
<organism evidence="1 2">
    <name type="scientific">Streptococcus macacae NCTC 11558</name>
    <dbReference type="NCBI Taxonomy" id="764298"/>
    <lineage>
        <taxon>Bacteria</taxon>
        <taxon>Bacillati</taxon>
        <taxon>Bacillota</taxon>
        <taxon>Bacilli</taxon>
        <taxon>Lactobacillales</taxon>
        <taxon>Streptococcaceae</taxon>
        <taxon>Streptococcus</taxon>
    </lineage>
</organism>
<evidence type="ECO:0000313" key="2">
    <source>
        <dbReference type="Proteomes" id="UP000003573"/>
    </source>
</evidence>
<dbReference type="AlphaFoldDB" id="G5JZ38"/>
<proteinExistence type="predicted"/>
<dbReference type="EMBL" id="AEUW02000001">
    <property type="protein sequence ID" value="EHJ53216.1"/>
    <property type="molecule type" value="Genomic_DNA"/>
</dbReference>
<sequence>MYGWKIKEKLDKKARTKSLALFDFSELFARHKGWENFC</sequence>
<comment type="caution">
    <text evidence="1">The sequence shown here is derived from an EMBL/GenBank/DDBJ whole genome shotgun (WGS) entry which is preliminary data.</text>
</comment>
<keyword evidence="2" id="KW-1185">Reference proteome</keyword>
<gene>
    <name evidence="1" type="ORF">STRMA_0455</name>
</gene>
<evidence type="ECO:0000313" key="1">
    <source>
        <dbReference type="EMBL" id="EHJ53216.1"/>
    </source>
</evidence>
<name>G5JZ38_9STRE</name>
<dbReference type="Proteomes" id="UP000003573">
    <property type="component" value="Unassembled WGS sequence"/>
</dbReference>
<reference evidence="1 2" key="1">
    <citation type="journal article" date="2014" name="Int. J. Syst. Evol. Microbiol.">
        <title>Phylogenomics and the dynamic genome evolution of the genus Streptococcus.</title>
        <authorList>
            <consortium name="The Broad Institute Genome Sequencing Platform"/>
            <person name="Richards V.P."/>
            <person name="Palmer S.R."/>
            <person name="Pavinski Bitar P.D."/>
            <person name="Qin X."/>
            <person name="Weinstock G.M."/>
            <person name="Highlander S.K."/>
            <person name="Town C.D."/>
            <person name="Burne R.A."/>
            <person name="Stanhope M.J."/>
        </authorList>
    </citation>
    <scope>NUCLEOTIDE SEQUENCE [LARGE SCALE GENOMIC DNA]</scope>
    <source>
        <strain evidence="1 2">NCTC 11558</strain>
    </source>
</reference>
<protein>
    <submittedName>
        <fullName evidence="1">Uncharacterized protein</fullName>
    </submittedName>
</protein>